<dbReference type="InterPro" id="IPR014719">
    <property type="entry name" value="Ribosomal_bL12_C/ClpS-like"/>
</dbReference>
<dbReference type="Gene3D" id="3.30.1390.10">
    <property type="match status" value="1"/>
</dbReference>
<reference evidence="1 2" key="1">
    <citation type="submission" date="2019-09" db="EMBL/GenBank/DDBJ databases">
        <title>Pimelobacter sp. isolated from Paulinella.</title>
        <authorList>
            <person name="Jeong S.E."/>
        </authorList>
    </citation>
    <scope>NUCLEOTIDE SEQUENCE [LARGE SCALE GENOMIC DNA]</scope>
    <source>
        <strain evidence="1 2">Pch-N</strain>
    </source>
</reference>
<evidence type="ECO:0000313" key="1">
    <source>
        <dbReference type="EMBL" id="KAB2811599.1"/>
    </source>
</evidence>
<dbReference type="EMBL" id="WBVM01000001">
    <property type="protein sequence ID" value="KAB2811599.1"/>
    <property type="molecule type" value="Genomic_DNA"/>
</dbReference>
<dbReference type="RefSeq" id="WP_151579061.1">
    <property type="nucleotide sequence ID" value="NZ_WBVM01000001.1"/>
</dbReference>
<accession>A0A7J5E045</accession>
<dbReference type="Proteomes" id="UP000449906">
    <property type="component" value="Unassembled WGS sequence"/>
</dbReference>
<evidence type="ECO:0008006" key="3">
    <source>
        <dbReference type="Google" id="ProtNLM"/>
    </source>
</evidence>
<name>A0A7J5E045_NOCSI</name>
<gene>
    <name evidence="1" type="ORF">F9L07_06965</name>
</gene>
<sequence length="92" mass="10279">MDSYLDARIAKLEEHVNWLYRQAGHTPPYSVAAAGAAAPGPLRPSEEVLAFIRADKVVHAVKQYRRETGDGLREAKRAVESFVAEYRAGRLR</sequence>
<evidence type="ECO:0000313" key="2">
    <source>
        <dbReference type="Proteomes" id="UP000449906"/>
    </source>
</evidence>
<comment type="caution">
    <text evidence="1">The sequence shown here is derived from an EMBL/GenBank/DDBJ whole genome shotgun (WGS) entry which is preliminary data.</text>
</comment>
<dbReference type="AlphaFoldDB" id="A0A7J5E045"/>
<protein>
    <recommendedName>
        <fullName evidence="3">Ribosomal protein L7/L12 C-terminal domain-containing protein</fullName>
    </recommendedName>
</protein>
<organism evidence="1 2">
    <name type="scientific">Nocardioides simplex</name>
    <name type="common">Arthrobacter simplex</name>
    <dbReference type="NCBI Taxonomy" id="2045"/>
    <lineage>
        <taxon>Bacteria</taxon>
        <taxon>Bacillati</taxon>
        <taxon>Actinomycetota</taxon>
        <taxon>Actinomycetes</taxon>
        <taxon>Propionibacteriales</taxon>
        <taxon>Nocardioidaceae</taxon>
        <taxon>Pimelobacter</taxon>
    </lineage>
</organism>
<proteinExistence type="predicted"/>